<dbReference type="PANTHER" id="PTHR24074">
    <property type="entry name" value="CO-CHAPERONE PROTEIN DJLA"/>
    <property type="match status" value="1"/>
</dbReference>
<feature type="transmembrane region" description="Helical" evidence="3">
    <location>
        <begin position="124"/>
        <end position="142"/>
    </location>
</feature>
<proteinExistence type="predicted"/>
<evidence type="ECO:0000256" key="2">
    <source>
        <dbReference type="SAM" id="MobiDB-lite"/>
    </source>
</evidence>
<evidence type="ECO:0000256" key="3">
    <source>
        <dbReference type="SAM" id="Phobius"/>
    </source>
</evidence>
<name>A0ABR7AYM2_9PSED</name>
<accession>A0ABR7AYM2</accession>
<dbReference type="Proteomes" id="UP000651852">
    <property type="component" value="Unassembled WGS sequence"/>
</dbReference>
<dbReference type="InterPro" id="IPR050817">
    <property type="entry name" value="DjlA_DnaK_co-chaperone"/>
</dbReference>
<sequence>MPKTRTYYDDLNVARDASPEDIKHAFRKLAQQLHPDRNHAANASGLMAVVNAAHDVLADPEKRAAYDASLVRDAQVARQAATQRRQAGPHAAPQNAARAQARPSVKPQGKSAKPAKPARRGSRLRWVAVFVVACGAGAWMGYDRDAGKAFIPPSPPVVDDMAILAEAQAKAEAVAEAARVAAAVPVNAPVKIVEPGQPDCVPPLVDPMGAPWPSAAGYIAGMPMTRDGGWSEITVDNTAGEQAVYAKITDATGKRDFRHAYIPARSRFTFGRMDVGYYQLKYKMLDTGCAYASSRIRLEETLVGDRIKSSVYKLTLRKLQNRNSQFSNVRSEEF</sequence>
<dbReference type="CDD" id="cd06257">
    <property type="entry name" value="DnaJ"/>
    <property type="match status" value="1"/>
</dbReference>
<feature type="region of interest" description="Disordered" evidence="2">
    <location>
        <begin position="77"/>
        <end position="119"/>
    </location>
</feature>
<dbReference type="EMBL" id="JACONW010000033">
    <property type="protein sequence ID" value="MBC3950028.1"/>
    <property type="molecule type" value="Genomic_DNA"/>
</dbReference>
<evidence type="ECO:0000259" key="4">
    <source>
        <dbReference type="PROSITE" id="PS50076"/>
    </source>
</evidence>
<dbReference type="SUPFAM" id="SSF46565">
    <property type="entry name" value="Chaperone J-domain"/>
    <property type="match status" value="1"/>
</dbReference>
<keyword evidence="6" id="KW-1185">Reference proteome</keyword>
<gene>
    <name evidence="5" type="ORF">H8S59_09635</name>
</gene>
<keyword evidence="3" id="KW-0472">Membrane</keyword>
<comment type="caution">
    <text evidence="5">The sequence shown here is derived from an EMBL/GenBank/DDBJ whole genome shotgun (WGS) entry which is preliminary data.</text>
</comment>
<reference evidence="5 6" key="1">
    <citation type="submission" date="2020-08" db="EMBL/GenBank/DDBJ databases">
        <title>Putative novel bacterial strains isolated from necrotic wheat leaf tissues caused by Xanthomonas translucens.</title>
        <authorList>
            <person name="Tambong J.T."/>
        </authorList>
    </citation>
    <scope>NUCLEOTIDE SEQUENCE [LARGE SCALE GENOMIC DNA]</scope>
    <source>
        <strain evidence="5 6">DOAB 1069</strain>
    </source>
</reference>
<dbReference type="RefSeq" id="WP_187521266.1">
    <property type="nucleotide sequence ID" value="NZ_JACONW010000033.1"/>
</dbReference>
<organism evidence="5 6">
    <name type="scientific">Pseudomonas folii</name>
    <dbReference type="NCBI Taxonomy" id="2762593"/>
    <lineage>
        <taxon>Bacteria</taxon>
        <taxon>Pseudomonadati</taxon>
        <taxon>Pseudomonadota</taxon>
        <taxon>Gammaproteobacteria</taxon>
        <taxon>Pseudomonadales</taxon>
        <taxon>Pseudomonadaceae</taxon>
        <taxon>Pseudomonas</taxon>
    </lineage>
</organism>
<dbReference type="PROSITE" id="PS50076">
    <property type="entry name" value="DNAJ_2"/>
    <property type="match status" value="1"/>
</dbReference>
<dbReference type="Pfam" id="PF00226">
    <property type="entry name" value="DnaJ"/>
    <property type="match status" value="1"/>
</dbReference>
<protein>
    <submittedName>
        <fullName evidence="5">J domain-containing protein</fullName>
    </submittedName>
</protein>
<dbReference type="InterPro" id="IPR036869">
    <property type="entry name" value="J_dom_sf"/>
</dbReference>
<evidence type="ECO:0000256" key="1">
    <source>
        <dbReference type="ARBA" id="ARBA00023186"/>
    </source>
</evidence>
<feature type="domain" description="J" evidence="4">
    <location>
        <begin position="6"/>
        <end position="70"/>
    </location>
</feature>
<feature type="compositionally biased region" description="Low complexity" evidence="2">
    <location>
        <begin position="77"/>
        <end position="103"/>
    </location>
</feature>
<dbReference type="SMART" id="SM00271">
    <property type="entry name" value="DnaJ"/>
    <property type="match status" value="1"/>
</dbReference>
<evidence type="ECO:0000313" key="5">
    <source>
        <dbReference type="EMBL" id="MBC3950028.1"/>
    </source>
</evidence>
<keyword evidence="3" id="KW-0812">Transmembrane</keyword>
<dbReference type="Gene3D" id="1.10.287.110">
    <property type="entry name" value="DnaJ domain"/>
    <property type="match status" value="1"/>
</dbReference>
<dbReference type="PRINTS" id="PR00625">
    <property type="entry name" value="JDOMAIN"/>
</dbReference>
<dbReference type="InterPro" id="IPR001623">
    <property type="entry name" value="DnaJ_domain"/>
</dbReference>
<keyword evidence="1" id="KW-0143">Chaperone</keyword>
<keyword evidence="3" id="KW-1133">Transmembrane helix</keyword>
<evidence type="ECO:0000313" key="6">
    <source>
        <dbReference type="Proteomes" id="UP000651852"/>
    </source>
</evidence>